<evidence type="ECO:0000313" key="17">
    <source>
        <dbReference type="Ensembl" id="ENSATEP00000030247.1"/>
    </source>
</evidence>
<dbReference type="GO" id="GO:0032963">
    <property type="term" value="P:collagen metabolic process"/>
    <property type="evidence" value="ECO:0007669"/>
    <property type="project" value="InterPro"/>
</dbReference>
<evidence type="ECO:0000256" key="1">
    <source>
        <dbReference type="ARBA" id="ARBA00001961"/>
    </source>
</evidence>
<dbReference type="PANTHER" id="PTHR14049">
    <property type="entry name" value="LEPRECAN 1"/>
    <property type="match status" value="1"/>
</dbReference>
<dbReference type="Ensembl" id="ENSATET00000030705.3">
    <property type="protein sequence ID" value="ENSATEP00000030247.1"/>
    <property type="gene ID" value="ENSATEG00000020881.3"/>
</dbReference>
<dbReference type="InterPro" id="IPR005123">
    <property type="entry name" value="Oxoglu/Fe-dep_dioxygenase_dom"/>
</dbReference>
<reference evidence="17" key="1">
    <citation type="submission" date="2021-04" db="EMBL/GenBank/DDBJ databases">
        <authorList>
            <consortium name="Wellcome Sanger Institute Data Sharing"/>
        </authorList>
    </citation>
    <scope>NUCLEOTIDE SEQUENCE [LARGE SCALE GENOMIC DNA]</scope>
</reference>
<keyword evidence="9" id="KW-0256">Endoplasmic reticulum</keyword>
<dbReference type="GO" id="GO:0005506">
    <property type="term" value="F:iron ion binding"/>
    <property type="evidence" value="ECO:0007669"/>
    <property type="project" value="InterPro"/>
</dbReference>
<evidence type="ECO:0000256" key="7">
    <source>
        <dbReference type="ARBA" id="ARBA00022737"/>
    </source>
</evidence>
<dbReference type="RefSeq" id="XP_026226310.1">
    <property type="nucleotide sequence ID" value="XM_026370525.1"/>
</dbReference>
<keyword evidence="11" id="KW-0223">Dioxygenase</keyword>
<dbReference type="OMA" id="HISLIHY"/>
<protein>
    <recommendedName>
        <fullName evidence="4">procollagen-proline 3-dioxygenase</fullName>
        <ecNumber evidence="4">1.14.11.7</ecNumber>
    </recommendedName>
</protein>
<keyword evidence="7" id="KW-0677">Repeat</keyword>
<dbReference type="InParanoid" id="A0A3Q1J646"/>
<dbReference type="GO" id="GO:0005783">
    <property type="term" value="C:endoplasmic reticulum"/>
    <property type="evidence" value="ECO:0007669"/>
    <property type="project" value="TreeGrafter"/>
</dbReference>
<dbReference type="PROSITE" id="PS51471">
    <property type="entry name" value="FE2OG_OXY"/>
    <property type="match status" value="1"/>
</dbReference>
<evidence type="ECO:0000256" key="13">
    <source>
        <dbReference type="ARBA" id="ARBA00023004"/>
    </source>
</evidence>
<organism evidence="17 18">
    <name type="scientific">Anabas testudineus</name>
    <name type="common">Climbing perch</name>
    <name type="synonym">Anthias testudineus</name>
    <dbReference type="NCBI Taxonomy" id="64144"/>
    <lineage>
        <taxon>Eukaryota</taxon>
        <taxon>Metazoa</taxon>
        <taxon>Chordata</taxon>
        <taxon>Craniata</taxon>
        <taxon>Vertebrata</taxon>
        <taxon>Euteleostomi</taxon>
        <taxon>Actinopterygii</taxon>
        <taxon>Neopterygii</taxon>
        <taxon>Teleostei</taxon>
        <taxon>Neoteleostei</taxon>
        <taxon>Acanthomorphata</taxon>
        <taxon>Anabantaria</taxon>
        <taxon>Anabantiformes</taxon>
        <taxon>Anabantoidei</taxon>
        <taxon>Anabantidae</taxon>
        <taxon>Anabas</taxon>
    </lineage>
</organism>
<dbReference type="Pfam" id="PF13640">
    <property type="entry name" value="2OG-FeII_Oxy_3"/>
    <property type="match status" value="1"/>
</dbReference>
<evidence type="ECO:0000256" key="4">
    <source>
        <dbReference type="ARBA" id="ARBA00012262"/>
    </source>
</evidence>
<evidence type="ECO:0000313" key="18">
    <source>
        <dbReference type="Proteomes" id="UP000265040"/>
    </source>
</evidence>
<comment type="cofactor">
    <cofactor evidence="2">
        <name>Fe cation</name>
        <dbReference type="ChEBI" id="CHEBI:24875"/>
    </cofactor>
</comment>
<evidence type="ECO:0000256" key="11">
    <source>
        <dbReference type="ARBA" id="ARBA00022964"/>
    </source>
</evidence>
<dbReference type="Pfam" id="PF23557">
    <property type="entry name" value="TPR_leprecan"/>
    <property type="match status" value="1"/>
</dbReference>
<keyword evidence="6" id="KW-0732">Signal</keyword>
<dbReference type="GO" id="GO:0031418">
    <property type="term" value="F:L-ascorbic acid binding"/>
    <property type="evidence" value="ECO:0007669"/>
    <property type="project" value="UniProtKB-KW"/>
</dbReference>
<evidence type="ECO:0000256" key="10">
    <source>
        <dbReference type="ARBA" id="ARBA00022896"/>
    </source>
</evidence>
<dbReference type="Gene3D" id="1.25.40.10">
    <property type="entry name" value="Tetratricopeptide repeat domain"/>
    <property type="match status" value="1"/>
</dbReference>
<dbReference type="InterPro" id="IPR056585">
    <property type="entry name" value="Leprecan_dom"/>
</dbReference>
<evidence type="ECO:0000256" key="3">
    <source>
        <dbReference type="ARBA" id="ARBA00006487"/>
    </source>
</evidence>
<dbReference type="AlphaFoldDB" id="A0A3Q1J646"/>
<evidence type="ECO:0000256" key="15">
    <source>
        <dbReference type="SAM" id="MobiDB-lite"/>
    </source>
</evidence>
<dbReference type="Gene3D" id="2.60.120.620">
    <property type="entry name" value="q2cbj1_9rhob like domain"/>
    <property type="match status" value="1"/>
</dbReference>
<evidence type="ECO:0000256" key="9">
    <source>
        <dbReference type="ARBA" id="ARBA00022824"/>
    </source>
</evidence>
<evidence type="ECO:0000256" key="2">
    <source>
        <dbReference type="ARBA" id="ARBA00001962"/>
    </source>
</evidence>
<dbReference type="InterPro" id="IPR006620">
    <property type="entry name" value="Pro_4_hyd_alph"/>
</dbReference>
<comment type="similarity">
    <text evidence="3">Belongs to the leprecan family.</text>
</comment>
<accession>A0A3Q1J646</accession>
<reference evidence="17" key="2">
    <citation type="submission" date="2025-08" db="UniProtKB">
        <authorList>
            <consortium name="Ensembl"/>
        </authorList>
    </citation>
    <scope>IDENTIFICATION</scope>
</reference>
<dbReference type="OrthoDB" id="8517835at2759"/>
<evidence type="ECO:0000256" key="14">
    <source>
        <dbReference type="ARBA" id="ARBA00023180"/>
    </source>
</evidence>
<dbReference type="SMART" id="SM00702">
    <property type="entry name" value="P4Hc"/>
    <property type="match status" value="1"/>
</dbReference>
<keyword evidence="8" id="KW-0802">TPR repeat</keyword>
<dbReference type="InterPro" id="IPR011990">
    <property type="entry name" value="TPR-like_helical_dom_sf"/>
</dbReference>
<dbReference type="EC" id="1.14.11.7" evidence="4"/>
<dbReference type="FunCoup" id="A0A3Q1J646">
    <property type="interactions" value="2"/>
</dbReference>
<reference evidence="17" key="3">
    <citation type="submission" date="2025-09" db="UniProtKB">
        <authorList>
            <consortium name="Ensembl"/>
        </authorList>
    </citation>
    <scope>IDENTIFICATION</scope>
</reference>
<dbReference type="GeneTree" id="ENSGT00940000159164"/>
<sequence>MGGNLVGSVSIVPPLLQLLLRRGALVSGTMALRSGHFTVYVAFHLVFLALFNPTVATEGGGGSGALSLLQPYDLLYYSGVRAYFGEEWGKAAELLEKSLLTRESLLGARRRCHGACVAAGGEELRKLDSEGGSLWDLWALDALQKKAECLKFCIGHSVSAVGQLPVSTDIEYEFSTRNPYNFLQVTYYKLEKVQKAASAAHTYFVANPSHLEMRNNIEKYRRMKGVTAEAFQDREIENEKHWVLYDGALQYEASADWVQAAEKWKACVNETLRQTEECRVQCEMASQRLPEDRGVDSVDGVFEKAAALSLSLLSCRQSCVTQIATRPGRISAQEDYLPTQLEHLHIAQFKAGDISGAVQNVRSLLLFYPSDKDSLDNLQLYYETLGGDTESQDTQPAQEIVRYVSRSLQEKKLLYFGVENLGFSFTDPDLWTPEDVVPESLKEKWRAEKEKMNEKMKEGEQLEEVDDSGFFAGGAVPQVGVTITMDDEILNGTNRVVLDGVMTEEECDTIVQLASAAASAGDGYQGRRSPHTPHETFEGLTVLRAAKLAQTGLLNETSVRLLHELGERARVLLHSYFRSPSGLYISFTHLVCRTAVTGDQEGRLDLSHPVHVDNCLLEPETKHCWREPPAFIHRDLSAVLYLNNNFDGGELFFTNRDAKTVTARVQPSCGRLVGFSSGPVNPHGVTAVTSGRRCALAMWFTKEKFYRDMERDEAEALWAADGKSVVKNEEDEEEKSSATTSRNARSQASKEKSRERGRVTGGKDEL</sequence>
<keyword evidence="13" id="KW-0408">Iron</keyword>
<gene>
    <name evidence="17" type="primary">P3H3</name>
</gene>
<feature type="domain" description="Fe2OG dioxygenase" evidence="16">
    <location>
        <begin position="588"/>
        <end position="702"/>
    </location>
</feature>
<dbReference type="InterPro" id="IPR039575">
    <property type="entry name" value="P3H"/>
</dbReference>
<dbReference type="PANTHER" id="PTHR14049:SF15">
    <property type="entry name" value="PROCOLLAGEN-PROLINE 3-DIOXYGENASE"/>
    <property type="match status" value="1"/>
</dbReference>
<evidence type="ECO:0000256" key="5">
    <source>
        <dbReference type="ARBA" id="ARBA00022723"/>
    </source>
</evidence>
<keyword evidence="10" id="KW-0847">Vitamin C</keyword>
<comment type="cofactor">
    <cofactor evidence="1">
        <name>L-ascorbate</name>
        <dbReference type="ChEBI" id="CHEBI:38290"/>
    </cofactor>
</comment>
<dbReference type="InterPro" id="IPR044862">
    <property type="entry name" value="Pro_4_hyd_alph_FE2OG_OXY"/>
</dbReference>
<evidence type="ECO:0000256" key="6">
    <source>
        <dbReference type="ARBA" id="ARBA00022729"/>
    </source>
</evidence>
<dbReference type="GO" id="GO:0019797">
    <property type="term" value="F:procollagen-proline 3-dioxygenase activity"/>
    <property type="evidence" value="ECO:0007669"/>
    <property type="project" value="UniProtKB-EC"/>
</dbReference>
<evidence type="ECO:0000256" key="8">
    <source>
        <dbReference type="ARBA" id="ARBA00022803"/>
    </source>
</evidence>
<feature type="compositionally biased region" description="Basic and acidic residues" evidence="15">
    <location>
        <begin position="748"/>
        <end position="766"/>
    </location>
</feature>
<dbReference type="Proteomes" id="UP000265040">
    <property type="component" value="Chromosome 16"/>
</dbReference>
<keyword evidence="14" id="KW-0325">Glycoprotein</keyword>
<feature type="compositionally biased region" description="Polar residues" evidence="15">
    <location>
        <begin position="737"/>
        <end position="747"/>
    </location>
</feature>
<evidence type="ECO:0000256" key="12">
    <source>
        <dbReference type="ARBA" id="ARBA00023002"/>
    </source>
</evidence>
<dbReference type="STRING" id="64144.ENSATEP00000030247"/>
<keyword evidence="12" id="KW-0560">Oxidoreductase</keyword>
<evidence type="ECO:0000259" key="16">
    <source>
        <dbReference type="PROSITE" id="PS51471"/>
    </source>
</evidence>
<dbReference type="GeneID" id="113169261"/>
<feature type="region of interest" description="Disordered" evidence="15">
    <location>
        <begin position="720"/>
        <end position="766"/>
    </location>
</feature>
<proteinExistence type="inferred from homology"/>
<keyword evidence="18" id="KW-1185">Reference proteome</keyword>
<dbReference type="FunFam" id="2.60.120.620:FF:000003">
    <property type="entry name" value="Prolyl 3-hydroxylase 2"/>
    <property type="match status" value="1"/>
</dbReference>
<keyword evidence="5" id="KW-0479">Metal-binding</keyword>
<name>A0A3Q1J646_ANATE</name>